<sequence>MSQVLFGDLLELPLRNGISCPSNRRGSGTQMINMREIFAYDRIAEQKCELAPLTAGEMEHSLLTAGDLLFARQSLTYEGAGKCAIFLGASDTRSWESHIIRARLNKKVASPGFYYYYFRSRVGRLSIQTIVQQVAAAGIRGSDLKLLPVPKPPIAEQRAIAEVLGALDDKIAANASTSATAESLLRGHFDKLGLIDLLGTAEASPLSALIDFNPPNPTVTGENPVYLDMQNLPTSSMLASRWGQRSARGGARFQNGDTLLARITPCLENRKTGFVDFLSDGAVAIGSTEFVVMRTRVGHHPSLSFFIATDEAFRSFAIQQMIGTSGRQRVSARDLVDYPIFAHADLSAFDALAEKIVPLLGSLRDESNVLATLRDTLLPELMSGRLRVKDAEKQVEDVL</sequence>
<evidence type="ECO:0000259" key="4">
    <source>
        <dbReference type="Pfam" id="PF01420"/>
    </source>
</evidence>
<dbReference type="InterPro" id="IPR052021">
    <property type="entry name" value="Type-I_RS_S_subunit"/>
</dbReference>
<keyword evidence="5" id="KW-0540">Nuclease</keyword>
<evidence type="ECO:0000313" key="5">
    <source>
        <dbReference type="EMBL" id="XCG63766.1"/>
    </source>
</evidence>
<dbReference type="RefSeq" id="WP_353649381.1">
    <property type="nucleotide sequence ID" value="NZ_CP159218.1"/>
</dbReference>
<gene>
    <name evidence="5" type="ORF">ABLG96_21725</name>
</gene>
<evidence type="ECO:0000256" key="2">
    <source>
        <dbReference type="ARBA" id="ARBA00022747"/>
    </source>
</evidence>
<dbReference type="PANTHER" id="PTHR30408:SF13">
    <property type="entry name" value="TYPE I RESTRICTION ENZYME HINDI SPECIFICITY SUBUNIT"/>
    <property type="match status" value="1"/>
</dbReference>
<dbReference type="EMBL" id="CP159218">
    <property type="protein sequence ID" value="XCG63766.1"/>
    <property type="molecule type" value="Genomic_DNA"/>
</dbReference>
<keyword evidence="5" id="KW-0255">Endonuclease</keyword>
<evidence type="ECO:0000256" key="1">
    <source>
        <dbReference type="ARBA" id="ARBA00010923"/>
    </source>
</evidence>
<organism evidence="5">
    <name type="scientific">Nakamurella sp. A5-74</name>
    <dbReference type="NCBI Taxonomy" id="3158264"/>
    <lineage>
        <taxon>Bacteria</taxon>
        <taxon>Bacillati</taxon>
        <taxon>Actinomycetota</taxon>
        <taxon>Actinomycetes</taxon>
        <taxon>Nakamurellales</taxon>
        <taxon>Nakamurellaceae</taxon>
        <taxon>Nakamurella</taxon>
    </lineage>
</organism>
<dbReference type="SUPFAM" id="SSF116734">
    <property type="entry name" value="DNA methylase specificity domain"/>
    <property type="match status" value="2"/>
</dbReference>
<dbReference type="CDD" id="cd17260">
    <property type="entry name" value="RMtype1_S_EcoEI-TRD1-CR1_like"/>
    <property type="match status" value="1"/>
</dbReference>
<name>A0AAU8DP67_9ACTN</name>
<keyword evidence="5" id="KW-0378">Hydrolase</keyword>
<evidence type="ECO:0000256" key="3">
    <source>
        <dbReference type="ARBA" id="ARBA00023125"/>
    </source>
</evidence>
<dbReference type="GO" id="GO:0016787">
    <property type="term" value="F:hydrolase activity"/>
    <property type="evidence" value="ECO:0007669"/>
    <property type="project" value="UniProtKB-KW"/>
</dbReference>
<dbReference type="Pfam" id="PF01420">
    <property type="entry name" value="Methylase_S"/>
    <property type="match status" value="1"/>
</dbReference>
<keyword evidence="2" id="KW-0680">Restriction system</keyword>
<keyword evidence="3" id="KW-0238">DNA-binding</keyword>
<proteinExistence type="inferred from homology"/>
<reference evidence="5" key="1">
    <citation type="submission" date="2024-05" db="EMBL/GenBank/DDBJ databases">
        <authorList>
            <person name="Cai S.Y."/>
            <person name="Jin L.M."/>
            <person name="Li H.R."/>
        </authorList>
    </citation>
    <scope>NUCLEOTIDE SEQUENCE</scope>
    <source>
        <strain evidence="5">A5-74</strain>
    </source>
</reference>
<accession>A0AAU8DP67</accession>
<dbReference type="AlphaFoldDB" id="A0AAU8DP67"/>
<dbReference type="PANTHER" id="PTHR30408">
    <property type="entry name" value="TYPE-1 RESTRICTION ENZYME ECOKI SPECIFICITY PROTEIN"/>
    <property type="match status" value="1"/>
</dbReference>
<dbReference type="REBASE" id="844069">
    <property type="entry name" value="S1.NspA574ORF21730P"/>
</dbReference>
<dbReference type="InterPro" id="IPR000055">
    <property type="entry name" value="Restrct_endonuc_typeI_TRD"/>
</dbReference>
<dbReference type="GO" id="GO:0009307">
    <property type="term" value="P:DNA restriction-modification system"/>
    <property type="evidence" value="ECO:0007669"/>
    <property type="project" value="UniProtKB-KW"/>
</dbReference>
<dbReference type="GO" id="GO:0004519">
    <property type="term" value="F:endonuclease activity"/>
    <property type="evidence" value="ECO:0007669"/>
    <property type="project" value="UniProtKB-KW"/>
</dbReference>
<dbReference type="GO" id="GO:0003677">
    <property type="term" value="F:DNA binding"/>
    <property type="evidence" value="ECO:0007669"/>
    <property type="project" value="UniProtKB-KW"/>
</dbReference>
<dbReference type="EC" id="3.1.21.-" evidence="5"/>
<comment type="similarity">
    <text evidence="1">Belongs to the type-I restriction system S methylase family.</text>
</comment>
<dbReference type="Gene3D" id="3.90.220.20">
    <property type="entry name" value="DNA methylase specificity domains"/>
    <property type="match status" value="2"/>
</dbReference>
<dbReference type="CDD" id="cd17517">
    <property type="entry name" value="RMtype1_S_EcoKI_StySPI-TRD2-CR2_like"/>
    <property type="match status" value="1"/>
</dbReference>
<feature type="domain" description="Type I restriction modification DNA specificity" evidence="4">
    <location>
        <begin position="96"/>
        <end position="176"/>
    </location>
</feature>
<dbReference type="InterPro" id="IPR044946">
    <property type="entry name" value="Restrct_endonuc_typeI_TRD_sf"/>
</dbReference>
<protein>
    <submittedName>
        <fullName evidence="5">Restriction endonuclease subunit S</fullName>
        <ecNumber evidence="5">3.1.21.-</ecNumber>
    </submittedName>
</protein>